<dbReference type="GO" id="GO:0036149">
    <property type="term" value="P:phosphatidylinositol acyl-chain remodeling"/>
    <property type="evidence" value="ECO:0007669"/>
    <property type="project" value="TreeGrafter"/>
</dbReference>
<reference evidence="6" key="1">
    <citation type="journal article" date="2021" name="G3 (Bethesda)">
        <title>Genomic diversity, chromosomal rearrangements, and interspecies hybridization in the ogataea polymorpha species complex.</title>
        <authorList>
            <person name="Hanson S.J."/>
            <person name="Cinneide E.O."/>
            <person name="Salzberg L.I."/>
            <person name="Wolfe K.H."/>
            <person name="McGowan J."/>
            <person name="Fitzpatrick D.A."/>
            <person name="Matlin K."/>
        </authorList>
    </citation>
    <scope>NUCLEOTIDE SEQUENCE</scope>
    <source>
        <strain evidence="6">83-405-1</strain>
    </source>
</reference>
<dbReference type="PANTHER" id="PTHR10983:SF16">
    <property type="entry name" value="LYSOCARDIOLIPIN ACYLTRANSFERASE 1"/>
    <property type="match status" value="1"/>
</dbReference>
<evidence type="ECO:0000256" key="2">
    <source>
        <dbReference type="ARBA" id="ARBA00022679"/>
    </source>
</evidence>
<sequence length="380" mass="44020">MSSAQQQQSRRPTIYQVVRLLFAIVTFATGCLSIVFSQLLVNVTLGGDEGLRTRWIGFTKRNFVILITFITSLTCPTDLELSFDSDTVSSSEDVANAERSLLKLNSSAILIANHQLYTDWVFLWFVSYLNECAENFYIIMKKSLERIPILGYGMKNYDFIFLNRKWDLDKSYMIEKFAHLSSVKKHWLLIFPEGTNLSPNTKPRSDDFMASQQLDFKLDHVLLPRVKGLYLACKHMYKKTGLILDFTMAYSDHLATEYAQDSFTLRSIYLLGKGPKTISMFVRAIDIRSIDGCTFSEDANEEEEEEDMRKFELWLNKLWVQKDKMMDNYYKTGHLVEGVKSTKIPLKLRNRLEILNVYVIPVVFFVLTWLACRLIATLLL</sequence>
<keyword evidence="2" id="KW-0808">Transferase</keyword>
<keyword evidence="4" id="KW-0472">Membrane</keyword>
<keyword evidence="4" id="KW-0812">Transmembrane</keyword>
<dbReference type="Proteomes" id="UP000738402">
    <property type="component" value="Unassembled WGS sequence"/>
</dbReference>
<gene>
    <name evidence="6" type="ORF">KL933_002720</name>
</gene>
<protein>
    <recommendedName>
        <fullName evidence="5">Phospholipid/glycerol acyltransferase domain-containing protein</fullName>
    </recommendedName>
</protein>
<dbReference type="SUPFAM" id="SSF69593">
    <property type="entry name" value="Glycerol-3-phosphate (1)-acyltransferase"/>
    <property type="match status" value="1"/>
</dbReference>
<dbReference type="InterPro" id="IPR002123">
    <property type="entry name" value="Plipid/glycerol_acylTrfase"/>
</dbReference>
<keyword evidence="3" id="KW-0012">Acyltransferase</keyword>
<dbReference type="Pfam" id="PF01553">
    <property type="entry name" value="Acyltransferase"/>
    <property type="match status" value="1"/>
</dbReference>
<keyword evidence="4" id="KW-1133">Transmembrane helix</keyword>
<feature type="domain" description="Phospholipid/glycerol acyltransferase" evidence="5">
    <location>
        <begin position="108"/>
        <end position="230"/>
    </location>
</feature>
<proteinExistence type="inferred from homology"/>
<dbReference type="AlphaFoldDB" id="A0AAN6D4W5"/>
<evidence type="ECO:0000256" key="3">
    <source>
        <dbReference type="ARBA" id="ARBA00023315"/>
    </source>
</evidence>
<dbReference type="GO" id="GO:0005783">
    <property type="term" value="C:endoplasmic reticulum"/>
    <property type="evidence" value="ECO:0007669"/>
    <property type="project" value="TreeGrafter"/>
</dbReference>
<name>A0AAN6D4W5_9ASCO</name>
<dbReference type="CDD" id="cd07990">
    <property type="entry name" value="LPLAT_LCLAT1-like"/>
    <property type="match status" value="1"/>
</dbReference>
<dbReference type="SMART" id="SM00563">
    <property type="entry name" value="PlsC"/>
    <property type="match status" value="1"/>
</dbReference>
<feature type="transmembrane region" description="Helical" evidence="4">
    <location>
        <begin position="355"/>
        <end position="376"/>
    </location>
</feature>
<evidence type="ECO:0000259" key="5">
    <source>
        <dbReference type="SMART" id="SM00563"/>
    </source>
</evidence>
<dbReference type="PANTHER" id="PTHR10983">
    <property type="entry name" value="1-ACYLGLYCEROL-3-PHOSPHATE ACYLTRANSFERASE-RELATED"/>
    <property type="match status" value="1"/>
</dbReference>
<evidence type="ECO:0000313" key="6">
    <source>
        <dbReference type="EMBL" id="KAG7727011.1"/>
    </source>
</evidence>
<dbReference type="Pfam" id="PF16076">
    <property type="entry name" value="Acyltransf_C"/>
    <property type="match status" value="1"/>
</dbReference>
<feature type="transmembrane region" description="Helical" evidence="4">
    <location>
        <begin position="20"/>
        <end position="41"/>
    </location>
</feature>
<evidence type="ECO:0000256" key="4">
    <source>
        <dbReference type="SAM" id="Phobius"/>
    </source>
</evidence>
<dbReference type="GO" id="GO:0016746">
    <property type="term" value="F:acyltransferase activity"/>
    <property type="evidence" value="ECO:0007669"/>
    <property type="project" value="UniProtKB-KW"/>
</dbReference>
<dbReference type="EMBL" id="JAHLUH010000007">
    <property type="protein sequence ID" value="KAG7727011.1"/>
    <property type="molecule type" value="Genomic_DNA"/>
</dbReference>
<accession>A0AAN6D4W5</accession>
<organism evidence="6 7">
    <name type="scientific">Ogataea haglerorum</name>
    <dbReference type="NCBI Taxonomy" id="1937702"/>
    <lineage>
        <taxon>Eukaryota</taxon>
        <taxon>Fungi</taxon>
        <taxon>Dikarya</taxon>
        <taxon>Ascomycota</taxon>
        <taxon>Saccharomycotina</taxon>
        <taxon>Pichiomycetes</taxon>
        <taxon>Pichiales</taxon>
        <taxon>Pichiaceae</taxon>
        <taxon>Ogataea</taxon>
    </lineage>
</organism>
<comment type="caution">
    <text evidence="6">The sequence shown here is derived from an EMBL/GenBank/DDBJ whole genome shotgun (WGS) entry which is preliminary data.</text>
</comment>
<comment type="similarity">
    <text evidence="1">Belongs to the 1-acyl-sn-glycerol-3-phosphate acyltransferase family.</text>
</comment>
<dbReference type="InterPro" id="IPR032098">
    <property type="entry name" value="Acyltransf_C"/>
</dbReference>
<evidence type="ECO:0000256" key="1">
    <source>
        <dbReference type="ARBA" id="ARBA00008655"/>
    </source>
</evidence>
<evidence type="ECO:0000313" key="7">
    <source>
        <dbReference type="Proteomes" id="UP000738402"/>
    </source>
</evidence>